<gene>
    <name evidence="2" type="ORF">GCM10009606_12240</name>
</gene>
<dbReference type="EMBL" id="BAAAJE010000004">
    <property type="protein sequence ID" value="GAA1133619.1"/>
    <property type="molecule type" value="Genomic_DNA"/>
</dbReference>
<feature type="chain" id="PRO_5047516258" evidence="1">
    <location>
        <begin position="25"/>
        <end position="218"/>
    </location>
</feature>
<name>A0ABP4EWL5_9ACTN</name>
<reference evidence="3" key="1">
    <citation type="journal article" date="2019" name="Int. J. Syst. Evol. Microbiol.">
        <title>The Global Catalogue of Microorganisms (GCM) 10K type strain sequencing project: providing services to taxonomists for standard genome sequencing and annotation.</title>
        <authorList>
            <consortium name="The Broad Institute Genomics Platform"/>
            <consortium name="The Broad Institute Genome Sequencing Center for Infectious Disease"/>
            <person name="Wu L."/>
            <person name="Ma J."/>
        </authorList>
    </citation>
    <scope>NUCLEOTIDE SEQUENCE [LARGE SCALE GENOMIC DNA]</scope>
    <source>
        <strain evidence="3">JCM 11813</strain>
    </source>
</reference>
<evidence type="ECO:0000313" key="2">
    <source>
        <dbReference type="EMBL" id="GAA1133619.1"/>
    </source>
</evidence>
<comment type="caution">
    <text evidence="2">The sequence shown here is derived from an EMBL/GenBank/DDBJ whole genome shotgun (WGS) entry which is preliminary data.</text>
</comment>
<organism evidence="2 3">
    <name type="scientific">Nocardioides aquiterrae</name>
    <dbReference type="NCBI Taxonomy" id="203799"/>
    <lineage>
        <taxon>Bacteria</taxon>
        <taxon>Bacillati</taxon>
        <taxon>Actinomycetota</taxon>
        <taxon>Actinomycetes</taxon>
        <taxon>Propionibacteriales</taxon>
        <taxon>Nocardioidaceae</taxon>
        <taxon>Nocardioides</taxon>
    </lineage>
</organism>
<keyword evidence="1" id="KW-0732">Signal</keyword>
<evidence type="ECO:0000313" key="3">
    <source>
        <dbReference type="Proteomes" id="UP001499979"/>
    </source>
</evidence>
<proteinExistence type="predicted"/>
<dbReference type="Proteomes" id="UP001499979">
    <property type="component" value="Unassembled WGS sequence"/>
</dbReference>
<keyword evidence="3" id="KW-1185">Reference proteome</keyword>
<protein>
    <submittedName>
        <fullName evidence="2">Uncharacterized protein</fullName>
    </submittedName>
</protein>
<accession>A0ABP4EWL5</accession>
<feature type="signal peptide" evidence="1">
    <location>
        <begin position="1"/>
        <end position="24"/>
    </location>
</feature>
<sequence length="218" mass="22852">MLGSMTVRAVAVLTLLAALAPSLAGCGTASAPSPPTGVDELVIPTPSPDPADFVARVDNPWFPLTPGTRRVYDVADADGTHPLVVTVAPGQVIDGVGTTARVQTERGRRTVDFYAQDDRGNVWWFGRQGEWEAGADGAEAGLAMAADPRVGDGYRTAYAAGVVEDRASVEAVSDDLVTVVVRSALRPGASAEQTYLRGTGLESEQVVSGAYRVVRLRQ</sequence>
<evidence type="ECO:0000256" key="1">
    <source>
        <dbReference type="SAM" id="SignalP"/>
    </source>
</evidence>